<name>A0ACC6V089_9CREN</name>
<reference evidence="1" key="1">
    <citation type="submission" date="2024-07" db="EMBL/GenBank/DDBJ databases">
        <title>Metagenome and Metagenome-Assembled Genomes of Archaea from a hot spring from the geothermal field of Los Azufres, Mexico.</title>
        <authorList>
            <person name="Marin-Paredes R."/>
            <person name="Martinez-Romero E."/>
            <person name="Servin-Garciduenas L.E."/>
        </authorList>
    </citation>
    <scope>NUCLEOTIDE SEQUENCE</scope>
</reference>
<sequence>MRATRAYLLLALWMALYLFLALHADKVFGVLVYSEQQLMPNDVEPEIVDRILGQHNSTGVTPIVVYGPNLAEKLKELNATLSAEGYDAISPLTIEQIALNIYWENINNTINNYTQYFSNNLNKLYIILNNECIGLNELVSAYKAALNNATTLLYATYGAALFNVSTPQTAEFLAYYRRYVGEYGVDEAVRLAADEAYGNVSWLLANITWRNWASQEAAELVARRILSLKLNATLISLAANVSQIGVEKYLYYKAVEEAPPPLRPYIPYVLCANRTQEAVAAFRQQLLADIMKSHPPPTMYSIPQAAQMLYGDEYAVVLVQGTATQLNYSWAVPVSSDILLSQFTHIVTSEVPEIDKTTALVLFAVLLFVFGTLAAPIAILAEIGLSYLALLGLLYLISPYIPPYYLAVYVAAPIVFALGVDYNLLMLGRYAEERNKGADKEEAIARSMAFAKRAVLASGLVAASALGSFALSRLLFMQTIGISFILSVALVLFTTFVATPSLLSIFGDKLFWPRKIEEIRLHEGRAGLLSRLVDIALSRSKLIIVIFTIITIFLSIFILKNIKITTNYVNAMPEIPAKQAMGVLLTYFRNISALSVTYLAVPYKPPQALLEDLTKLPYYVNYTVSYKNNYYIITLKTSLSDTSDKLLQVYNDLAQLRDKYGFFYIGGAAGWKNVYYNYIFVYFWSIQIYIIIFL</sequence>
<gene>
    <name evidence="1" type="ORF">TU35_004055</name>
</gene>
<organism evidence="1 2">
    <name type="scientific">Thermoproteus sp. AZ2</name>
    <dbReference type="NCBI Taxonomy" id="1609232"/>
    <lineage>
        <taxon>Archaea</taxon>
        <taxon>Thermoproteota</taxon>
        <taxon>Thermoprotei</taxon>
        <taxon>Thermoproteales</taxon>
        <taxon>Thermoproteaceae</taxon>
        <taxon>Thermoproteus</taxon>
    </lineage>
</organism>
<accession>A0ACC6V089</accession>
<evidence type="ECO:0000313" key="1">
    <source>
        <dbReference type="EMBL" id="MFB6490415.1"/>
    </source>
</evidence>
<comment type="caution">
    <text evidence="1">The sequence shown here is derived from an EMBL/GenBank/DDBJ whole genome shotgun (WGS) entry which is preliminary data.</text>
</comment>
<evidence type="ECO:0000313" key="2">
    <source>
        <dbReference type="Proteomes" id="UP000033636"/>
    </source>
</evidence>
<dbReference type="EMBL" id="JZWT02000008">
    <property type="protein sequence ID" value="MFB6490415.1"/>
    <property type="molecule type" value="Genomic_DNA"/>
</dbReference>
<proteinExistence type="predicted"/>
<protein>
    <submittedName>
        <fullName evidence="1">MMPL family transporter</fullName>
    </submittedName>
</protein>
<dbReference type="Proteomes" id="UP000033636">
    <property type="component" value="Unassembled WGS sequence"/>
</dbReference>